<keyword evidence="4" id="KW-1133">Transmembrane helix</keyword>
<keyword evidence="3" id="KW-0804">Transcription</keyword>
<dbReference type="AlphaFoldDB" id="A0A9W6K2J5"/>
<dbReference type="PANTHER" id="PTHR44688:SF16">
    <property type="entry name" value="DNA-BINDING TRANSCRIPTIONAL ACTIVATOR DEVR_DOSR"/>
    <property type="match status" value="1"/>
</dbReference>
<keyword evidence="1" id="KW-0805">Transcription regulation</keyword>
<evidence type="ECO:0000313" key="7">
    <source>
        <dbReference type="Proteomes" id="UP001143328"/>
    </source>
</evidence>
<keyword evidence="4" id="KW-0472">Membrane</keyword>
<dbReference type="InterPro" id="IPR000792">
    <property type="entry name" value="Tscrpt_reg_LuxR_C"/>
</dbReference>
<dbReference type="SMART" id="SM00421">
    <property type="entry name" value="HTH_LUXR"/>
    <property type="match status" value="1"/>
</dbReference>
<feature type="transmembrane region" description="Helical" evidence="4">
    <location>
        <begin position="76"/>
        <end position="94"/>
    </location>
</feature>
<evidence type="ECO:0000256" key="2">
    <source>
        <dbReference type="ARBA" id="ARBA00023125"/>
    </source>
</evidence>
<dbReference type="GO" id="GO:0003677">
    <property type="term" value="F:DNA binding"/>
    <property type="evidence" value="ECO:0007669"/>
    <property type="project" value="UniProtKB-KW"/>
</dbReference>
<keyword evidence="4" id="KW-0812">Transmembrane</keyword>
<reference evidence="6" key="2">
    <citation type="submission" date="2023-01" db="EMBL/GenBank/DDBJ databases">
        <authorList>
            <person name="Sun Q."/>
            <person name="Evtushenko L."/>
        </authorList>
    </citation>
    <scope>NUCLEOTIDE SEQUENCE</scope>
    <source>
        <strain evidence="6">VKM B-2935</strain>
    </source>
</reference>
<dbReference type="PROSITE" id="PS50043">
    <property type="entry name" value="HTH_LUXR_2"/>
    <property type="match status" value="1"/>
</dbReference>
<evidence type="ECO:0000256" key="4">
    <source>
        <dbReference type="SAM" id="Phobius"/>
    </source>
</evidence>
<dbReference type="PANTHER" id="PTHR44688">
    <property type="entry name" value="DNA-BINDING TRANSCRIPTIONAL ACTIVATOR DEVR_DOSR"/>
    <property type="match status" value="1"/>
</dbReference>
<feature type="domain" description="HTH luxR-type" evidence="5">
    <location>
        <begin position="12"/>
        <end position="75"/>
    </location>
</feature>
<sequence length="124" mass="13153">METISTGNWTGHLGMGLALRELQCLLAVACGKTSKEVAKDLGVAPGTVDKRLLSVTTKLGVTRRTAMVAEAMRRGLIAPAMAMFLAVITCSSMTSTDPVLRVRRNGSHVVAARSLRRDDAQVSA</sequence>
<comment type="caution">
    <text evidence="6">The sequence shown here is derived from an EMBL/GenBank/DDBJ whole genome shotgun (WGS) entry which is preliminary data.</text>
</comment>
<dbReference type="InterPro" id="IPR016032">
    <property type="entry name" value="Sig_transdc_resp-reg_C-effctor"/>
</dbReference>
<dbReference type="EMBL" id="BSFN01000003">
    <property type="protein sequence ID" value="GLK88291.1"/>
    <property type="molecule type" value="Genomic_DNA"/>
</dbReference>
<protein>
    <recommendedName>
        <fullName evidence="5">HTH luxR-type domain-containing protein</fullName>
    </recommendedName>
</protein>
<accession>A0A9W6K2J5</accession>
<name>A0A9W6K2J5_9PSED</name>
<dbReference type="InterPro" id="IPR036388">
    <property type="entry name" value="WH-like_DNA-bd_sf"/>
</dbReference>
<dbReference type="Gene3D" id="1.10.10.10">
    <property type="entry name" value="Winged helix-like DNA-binding domain superfamily/Winged helix DNA-binding domain"/>
    <property type="match status" value="1"/>
</dbReference>
<keyword evidence="7" id="KW-1185">Reference proteome</keyword>
<keyword evidence="2" id="KW-0238">DNA-binding</keyword>
<dbReference type="SUPFAM" id="SSF46894">
    <property type="entry name" value="C-terminal effector domain of the bipartite response regulators"/>
    <property type="match status" value="1"/>
</dbReference>
<reference evidence="6" key="1">
    <citation type="journal article" date="2014" name="Int. J. Syst. Evol. Microbiol.">
        <title>Complete genome sequence of Corynebacterium casei LMG S-19264T (=DSM 44701T), isolated from a smear-ripened cheese.</title>
        <authorList>
            <consortium name="US DOE Joint Genome Institute (JGI-PGF)"/>
            <person name="Walter F."/>
            <person name="Albersmeier A."/>
            <person name="Kalinowski J."/>
            <person name="Ruckert C."/>
        </authorList>
    </citation>
    <scope>NUCLEOTIDE SEQUENCE</scope>
    <source>
        <strain evidence="6">VKM B-2935</strain>
    </source>
</reference>
<evidence type="ECO:0000256" key="3">
    <source>
        <dbReference type="ARBA" id="ARBA00023163"/>
    </source>
</evidence>
<dbReference type="CDD" id="cd06170">
    <property type="entry name" value="LuxR_C_like"/>
    <property type="match status" value="1"/>
</dbReference>
<dbReference type="PROSITE" id="PS00622">
    <property type="entry name" value="HTH_LUXR_1"/>
    <property type="match status" value="1"/>
</dbReference>
<dbReference type="GO" id="GO:0006355">
    <property type="term" value="P:regulation of DNA-templated transcription"/>
    <property type="evidence" value="ECO:0007669"/>
    <property type="project" value="InterPro"/>
</dbReference>
<dbReference type="PRINTS" id="PR00038">
    <property type="entry name" value="HTHLUXR"/>
</dbReference>
<organism evidence="6 7">
    <name type="scientific">Pseudomonas turukhanskensis</name>
    <dbReference type="NCBI Taxonomy" id="1806536"/>
    <lineage>
        <taxon>Bacteria</taxon>
        <taxon>Pseudomonadati</taxon>
        <taxon>Pseudomonadota</taxon>
        <taxon>Gammaproteobacteria</taxon>
        <taxon>Pseudomonadales</taxon>
        <taxon>Pseudomonadaceae</taxon>
        <taxon>Pseudomonas</taxon>
    </lineage>
</organism>
<evidence type="ECO:0000259" key="5">
    <source>
        <dbReference type="PROSITE" id="PS50043"/>
    </source>
</evidence>
<evidence type="ECO:0000313" key="6">
    <source>
        <dbReference type="EMBL" id="GLK88291.1"/>
    </source>
</evidence>
<dbReference type="Pfam" id="PF00196">
    <property type="entry name" value="GerE"/>
    <property type="match status" value="1"/>
</dbReference>
<proteinExistence type="predicted"/>
<gene>
    <name evidence="6" type="ORF">GCM10017655_13530</name>
</gene>
<evidence type="ECO:0000256" key="1">
    <source>
        <dbReference type="ARBA" id="ARBA00023015"/>
    </source>
</evidence>
<dbReference type="Proteomes" id="UP001143328">
    <property type="component" value="Unassembled WGS sequence"/>
</dbReference>
<dbReference type="RefSeq" id="WP_271194518.1">
    <property type="nucleotide sequence ID" value="NZ_BSFN01000003.1"/>
</dbReference>